<dbReference type="GO" id="GO:0005634">
    <property type="term" value="C:nucleus"/>
    <property type="evidence" value="ECO:0007669"/>
    <property type="project" value="TreeGrafter"/>
</dbReference>
<evidence type="ECO:0000313" key="2">
    <source>
        <dbReference type="EMBL" id="KNC76751.1"/>
    </source>
</evidence>
<feature type="compositionally biased region" description="Polar residues" evidence="1">
    <location>
        <begin position="753"/>
        <end position="771"/>
    </location>
</feature>
<dbReference type="GO" id="GO:0000981">
    <property type="term" value="F:DNA-binding transcription factor activity, RNA polymerase II-specific"/>
    <property type="evidence" value="ECO:0007669"/>
    <property type="project" value="TreeGrafter"/>
</dbReference>
<feature type="region of interest" description="Disordered" evidence="1">
    <location>
        <begin position="655"/>
        <end position="677"/>
    </location>
</feature>
<feature type="compositionally biased region" description="Low complexity" evidence="1">
    <location>
        <begin position="1675"/>
        <end position="1686"/>
    </location>
</feature>
<feature type="region of interest" description="Disordered" evidence="1">
    <location>
        <begin position="588"/>
        <end position="607"/>
    </location>
</feature>
<feature type="region of interest" description="Disordered" evidence="1">
    <location>
        <begin position="244"/>
        <end position="279"/>
    </location>
</feature>
<feature type="compositionally biased region" description="Polar residues" evidence="1">
    <location>
        <begin position="543"/>
        <end position="556"/>
    </location>
</feature>
<feature type="compositionally biased region" description="Polar residues" evidence="1">
    <location>
        <begin position="1264"/>
        <end position="1278"/>
    </location>
</feature>
<feature type="compositionally biased region" description="Basic and acidic residues" evidence="1">
    <location>
        <begin position="259"/>
        <end position="269"/>
    </location>
</feature>
<gene>
    <name evidence="2" type="ORF">SARC_10764</name>
</gene>
<feature type="region of interest" description="Disordered" evidence="1">
    <location>
        <begin position="714"/>
        <end position="904"/>
    </location>
</feature>
<feature type="compositionally biased region" description="Polar residues" evidence="1">
    <location>
        <begin position="1662"/>
        <end position="1674"/>
    </location>
</feature>
<dbReference type="PANTHER" id="PTHR14596">
    <property type="entry name" value="ZINC FINGER PROTEIN"/>
    <property type="match status" value="1"/>
</dbReference>
<feature type="compositionally biased region" description="Basic residues" evidence="1">
    <location>
        <begin position="1330"/>
        <end position="1344"/>
    </location>
</feature>
<keyword evidence="3" id="KW-1185">Reference proteome</keyword>
<feature type="compositionally biased region" description="Polar residues" evidence="1">
    <location>
        <begin position="270"/>
        <end position="279"/>
    </location>
</feature>
<feature type="region of interest" description="Disordered" evidence="1">
    <location>
        <begin position="993"/>
        <end position="1022"/>
    </location>
</feature>
<evidence type="ECO:0000313" key="3">
    <source>
        <dbReference type="Proteomes" id="UP000054560"/>
    </source>
</evidence>
<feature type="compositionally biased region" description="Low complexity" evidence="1">
    <location>
        <begin position="1298"/>
        <end position="1310"/>
    </location>
</feature>
<feature type="non-terminal residue" evidence="2">
    <location>
        <position position="2156"/>
    </location>
</feature>
<feature type="region of interest" description="Disordered" evidence="1">
    <location>
        <begin position="542"/>
        <end position="579"/>
    </location>
</feature>
<feature type="compositionally biased region" description="Polar residues" evidence="1">
    <location>
        <begin position="868"/>
        <end position="890"/>
    </location>
</feature>
<dbReference type="GO" id="GO:0000987">
    <property type="term" value="F:cis-regulatory region sequence-specific DNA binding"/>
    <property type="evidence" value="ECO:0007669"/>
    <property type="project" value="TreeGrafter"/>
</dbReference>
<proteinExistence type="predicted"/>
<feature type="compositionally biased region" description="Low complexity" evidence="1">
    <location>
        <begin position="1553"/>
        <end position="1562"/>
    </location>
</feature>
<dbReference type="EMBL" id="KQ242976">
    <property type="protein sequence ID" value="KNC76751.1"/>
    <property type="molecule type" value="Genomic_DNA"/>
</dbReference>
<feature type="compositionally biased region" description="Polar residues" evidence="1">
    <location>
        <begin position="1853"/>
        <end position="1878"/>
    </location>
</feature>
<feature type="compositionally biased region" description="Basic and acidic residues" evidence="1">
    <location>
        <begin position="590"/>
        <end position="600"/>
    </location>
</feature>
<dbReference type="GeneID" id="25911268"/>
<feature type="region of interest" description="Disordered" evidence="1">
    <location>
        <begin position="1256"/>
        <end position="1365"/>
    </location>
</feature>
<dbReference type="RefSeq" id="XP_014150653.1">
    <property type="nucleotide sequence ID" value="XM_014295178.1"/>
</dbReference>
<protein>
    <submittedName>
        <fullName evidence="2">Uncharacterized protein</fullName>
    </submittedName>
</protein>
<dbReference type="Proteomes" id="UP000054560">
    <property type="component" value="Unassembled WGS sequence"/>
</dbReference>
<dbReference type="GO" id="GO:0042594">
    <property type="term" value="P:response to starvation"/>
    <property type="evidence" value="ECO:0007669"/>
    <property type="project" value="TreeGrafter"/>
</dbReference>
<organism evidence="2 3">
    <name type="scientific">Sphaeroforma arctica JP610</name>
    <dbReference type="NCBI Taxonomy" id="667725"/>
    <lineage>
        <taxon>Eukaryota</taxon>
        <taxon>Ichthyosporea</taxon>
        <taxon>Ichthyophonida</taxon>
        <taxon>Sphaeroforma</taxon>
    </lineage>
</organism>
<feature type="region of interest" description="Disordered" evidence="1">
    <location>
        <begin position="916"/>
        <end position="963"/>
    </location>
</feature>
<feature type="region of interest" description="Disordered" evidence="1">
    <location>
        <begin position="1378"/>
        <end position="1401"/>
    </location>
</feature>
<name>A0A0L0FJV1_9EUKA</name>
<feature type="compositionally biased region" description="Low complexity" evidence="1">
    <location>
        <begin position="736"/>
        <end position="752"/>
    </location>
</feature>
<feature type="compositionally biased region" description="Basic and acidic residues" evidence="1">
    <location>
        <begin position="1571"/>
        <end position="1583"/>
    </location>
</feature>
<reference evidence="2 3" key="1">
    <citation type="submission" date="2011-02" db="EMBL/GenBank/DDBJ databases">
        <title>The Genome Sequence of Sphaeroforma arctica JP610.</title>
        <authorList>
            <consortium name="The Broad Institute Genome Sequencing Platform"/>
            <person name="Russ C."/>
            <person name="Cuomo C."/>
            <person name="Young S.K."/>
            <person name="Zeng Q."/>
            <person name="Gargeya S."/>
            <person name="Alvarado L."/>
            <person name="Berlin A."/>
            <person name="Chapman S.B."/>
            <person name="Chen Z."/>
            <person name="Freedman E."/>
            <person name="Gellesch M."/>
            <person name="Goldberg J."/>
            <person name="Griggs A."/>
            <person name="Gujja S."/>
            <person name="Heilman E."/>
            <person name="Heiman D."/>
            <person name="Howarth C."/>
            <person name="Mehta T."/>
            <person name="Neiman D."/>
            <person name="Pearson M."/>
            <person name="Roberts A."/>
            <person name="Saif S."/>
            <person name="Shea T."/>
            <person name="Shenoy N."/>
            <person name="Sisk P."/>
            <person name="Stolte C."/>
            <person name="Sykes S."/>
            <person name="White J."/>
            <person name="Yandava C."/>
            <person name="Burger G."/>
            <person name="Gray M.W."/>
            <person name="Holland P.W.H."/>
            <person name="King N."/>
            <person name="Lang F.B.F."/>
            <person name="Roger A.J."/>
            <person name="Ruiz-Trillo I."/>
            <person name="Haas B."/>
            <person name="Nusbaum C."/>
            <person name="Birren B."/>
        </authorList>
    </citation>
    <scope>NUCLEOTIDE SEQUENCE [LARGE SCALE GENOMIC DNA]</scope>
    <source>
        <strain evidence="2 3">JP610</strain>
    </source>
</reference>
<sequence length="2156" mass="237072">MGDNTAHEQYTHAYKRYMYAQQQHSLQPQPLWPEEGQYQYGYTNPNTNNNAVYPLSQSQVDEYNHARSLPRYPNTARHIDDPNYISEPQPILPPYDFYRTSEWAGSRYTQEQLRASLPMDNQDDVIRYYSQFPSHEPTPPQMERLSLDPTYRHQPPPVDRRIPYGIPIYNYEGLEIQQQPKQLQEPQQQQQQQIQQLQHPAFVVSYEEQQLQQPAYVDSNEGQQERSYNNSHIYMNTQEIHKPLFRKPRSQPEQQYARDPSEQENRRWSVQEQQQHTSEAQVQLFQPALAQNMPNAHTQTARESNTRGVEKKIAEIHAEAAEELGVAAAASHASISSALAKTSIKAILSSKANKPTEVSKQVVGRKVEQSSANFDNQTAKNEFSSKANNATNPGNNAVQRIVPSSASVDHQKAKNVRVLGKSLASAAQQSMAHVDQEPPVAVLRTIGSERSSGANTNAQIYVNTNAYKATTVQYDFRSPEMPDAKLGNELLSDLVELDNFKNSDAKEKYVIGDKLLSDIDKMIESGCDKLLPSSANLELEKTGASNSGNLKTLNSRPSDKTSERISRFSPISVDGKDATNDAKTMQISSGHKDVLPDKPAIHSSTNEVTVPAISDAVGVSSVTTAPFSEGGAVDEPCSTDASSLIQKHIGFVTNRQSPPALQSAIPQRASDTSHVEADVPQKPTMLAQPTRFMHSPPANTQPAVAQDMSTQAFGDTSLDDELPAGMRITPRRRVDSTSSDSLGDSTVSSKSVQESAGPNVNAKAQPQNVPTRKQRNAKTKVGTYSPPRGQPSKKTGKASGSTTVERKGGPVRLGRGAKETTKSPSEPCKSTKNPSIAGSGVSKIRRLRQLPRPNLRGLQREQEAKENQGLQDNQPRSMLGVSTHTTTSTDMYGKRESHSASGTGRIVVDITHSDSEDIMSDAPSPTASLTDSTHAPPLSSPASRPNARDPPNGRGGLSSSNMPAYRMRSFSSRAGSTSPPPALLRVSYTSPPALLPLTTSRDSNRDSRSAENRHDLSLQKRLVEDGQVVPPFEEQPNRGITTRFLTDYMNVHRSLKTLQERLFVLFNVLLQMIKSHSEEICETNIRNRYLTIPHMPYSRETLSKFDMPRGRTPEGERVVMINDFFTCALALALVDELWQGLSGLGQKGWLLSQLRAINVSRSVEGALKGLLVNVESNDLWAYEPTPTHLSRAARRANTNVNANADGSDNLNIDANVDTIVAQGGDLARAGASSAVSEVQGIDNEYAMGSGEMYGADKDLISDGMNDSDSQSTPDNTEYTRNRARLGVRATKLDDDSCNDTSTSSLSSNSTAVLSGHNGRSRESTSSSLPPRRKILRRKSSHRVRSATGRNSVPKSERGGVQRTRASAQTYAAVVASGGSVSSVPNRRSARTRARTNTRTNARTDSSLNTLAPISTKENEKVAPVNREVVQSTPHTKGGLMGFEVTLSQTRKNQRYGRTLSEENPLHMPLSVPVEYSMIVNQSNVVVRGDGEVSSDLFKPDKTQAPPLAIEERSQKEVSQARRRTNMEKEQKKAEAKMAKEKAMEEERERYRLQRQQKLQQKAAAERKKKQRVLEENKTKSREKIQKRRQKGLNSSVVKEEQRCKRKASHRRVHTPEGHTRKRARMKNSYTHTQQETTGAESSGSSEDSEDDDVSIVARVSGMKTTSPMDTGSVRSSNSTDTGSDSGSDTDNDSENDLASSITDDESVRGTDSINAIGGKGATSSSFDRMGTLNGGHDEAVVVVTGRGKGNMEMRRFVKLEGNEKVISAHRLESIAWHLRIRFGPNLRLLQNKHYMSDCALLRRESAQLKRLCLRAKGVKSYGAVPHERLQQTSYSMSASTTTGLDVTANVNKATPNSTGTAVGSNISTNSGMNATASEAPSVGAAGSADPGVVVDIIHMEEESDECDWESQDTEWDGYLSDDELLEDAWIVRRDLRVAEANLAGYRERIEDGGDTTDDEDMNEESELLHQVNILTESLNSQNGLLRNRYRLFAHAHHGDLSPIRRRDSIEESISQRDTGPSLYLSPGHTDIYEAANIQLHLNAESSQTTRGVQGESENHTRTPTPALFKTSRSMLATASPFSTETVRAGKKSAGVERDPAGNAATIANNVEGITGVVGTAGMNVTTTIDELVEARERLDVMKERLNKHQIFVCGIY</sequence>
<feature type="compositionally biased region" description="Basic and acidic residues" evidence="1">
    <location>
        <begin position="1002"/>
        <end position="1022"/>
    </location>
</feature>
<accession>A0A0L0FJV1</accession>
<feature type="compositionally biased region" description="Basic and acidic residues" evidence="1">
    <location>
        <begin position="557"/>
        <end position="566"/>
    </location>
</feature>
<dbReference type="PANTHER" id="PTHR14596:SF72">
    <property type="entry name" value="ZINC FINGER PROTEIN MSN2-RELATED"/>
    <property type="match status" value="1"/>
</dbReference>
<feature type="region of interest" description="Disordered" evidence="1">
    <location>
        <begin position="1492"/>
        <end position="1733"/>
    </location>
</feature>
<evidence type="ECO:0000256" key="1">
    <source>
        <dbReference type="SAM" id="MobiDB-lite"/>
    </source>
</evidence>
<feature type="compositionally biased region" description="Polar residues" evidence="1">
    <location>
        <begin position="923"/>
        <end position="933"/>
    </location>
</feature>
<feature type="compositionally biased region" description="Polar residues" evidence="1">
    <location>
        <begin position="822"/>
        <end position="836"/>
    </location>
</feature>
<feature type="compositionally biased region" description="Basic residues" evidence="1">
    <location>
        <begin position="1603"/>
        <end position="1612"/>
    </location>
</feature>
<feature type="compositionally biased region" description="Basic and acidic residues" evidence="1">
    <location>
        <begin position="1509"/>
        <end position="1551"/>
    </location>
</feature>
<feature type="compositionally biased region" description="Polar residues" evidence="1">
    <location>
        <begin position="1627"/>
        <end position="1639"/>
    </location>
</feature>
<feature type="region of interest" description="Disordered" evidence="1">
    <location>
        <begin position="1853"/>
        <end position="1887"/>
    </location>
</feature>